<dbReference type="AlphaFoldDB" id="A0A9D2AVD1"/>
<keyword evidence="4" id="KW-1133">Transmembrane helix</keyword>
<dbReference type="GO" id="GO:0046872">
    <property type="term" value="F:metal ion binding"/>
    <property type="evidence" value="ECO:0007669"/>
    <property type="project" value="UniProtKB-KW"/>
</dbReference>
<keyword evidence="4" id="KW-0472">Membrane</keyword>
<feature type="transmembrane region" description="Helical" evidence="4">
    <location>
        <begin position="246"/>
        <end position="267"/>
    </location>
</feature>
<dbReference type="Pfam" id="PF07670">
    <property type="entry name" value="Gate"/>
    <property type="match status" value="2"/>
</dbReference>
<dbReference type="GO" id="GO:0005886">
    <property type="term" value="C:plasma membrane"/>
    <property type="evidence" value="ECO:0007669"/>
    <property type="project" value="UniProtKB-SubCell"/>
</dbReference>
<feature type="transmembrane region" description="Helical" evidence="4">
    <location>
        <begin position="473"/>
        <end position="492"/>
    </location>
</feature>
<feature type="binding site" evidence="2">
    <location>
        <begin position="9"/>
        <end position="16"/>
    </location>
    <ligand>
        <name>GTP</name>
        <dbReference type="ChEBI" id="CHEBI:37565"/>
        <label>1</label>
    </ligand>
</feature>
<feature type="binding site" evidence="3">
    <location>
        <position position="23"/>
    </location>
    <ligand>
        <name>Mg(2+)</name>
        <dbReference type="ChEBI" id="CHEBI:18420"/>
        <label>2</label>
    </ligand>
</feature>
<feature type="transmembrane region" description="Helical" evidence="4">
    <location>
        <begin position="619"/>
        <end position="640"/>
    </location>
</feature>
<dbReference type="Pfam" id="PF02421">
    <property type="entry name" value="FeoB_N"/>
    <property type="match status" value="1"/>
</dbReference>
<dbReference type="GO" id="GO:0005525">
    <property type="term" value="F:GTP binding"/>
    <property type="evidence" value="ECO:0007669"/>
    <property type="project" value="UniProtKB-KW"/>
</dbReference>
<accession>A0A9D2AVD1</accession>
<evidence type="ECO:0000259" key="6">
    <source>
        <dbReference type="PROSITE" id="PS51711"/>
    </source>
</evidence>
<gene>
    <name evidence="7" type="primary">feoB</name>
    <name evidence="7" type="ORF">H9851_04465</name>
</gene>
<feature type="binding site" evidence="2">
    <location>
        <begin position="55"/>
        <end position="58"/>
    </location>
    <ligand>
        <name>GTP</name>
        <dbReference type="ChEBI" id="CHEBI:37565"/>
        <label>1</label>
    </ligand>
</feature>
<name>A0A9D2AVD1_9FIRM</name>
<feature type="transmembrane region" description="Helical" evidence="4">
    <location>
        <begin position="594"/>
        <end position="613"/>
    </location>
</feature>
<comment type="subcellular location">
    <subcellularLocation>
        <location evidence="4">Cell membrane</location>
        <topology evidence="4">Multi-pass membrane protein</topology>
    </subcellularLocation>
</comment>
<feature type="binding site" evidence="3">
    <location>
        <position position="24"/>
    </location>
    <ligand>
        <name>Mg(2+)</name>
        <dbReference type="ChEBI" id="CHEBI:18420"/>
        <label>2</label>
    </ligand>
</feature>
<dbReference type="EMBL" id="DXEW01000024">
    <property type="protein sequence ID" value="HIX50514.1"/>
    <property type="molecule type" value="Genomic_DNA"/>
</dbReference>
<dbReference type="NCBIfam" id="TIGR00437">
    <property type="entry name" value="feoB"/>
    <property type="match status" value="1"/>
</dbReference>
<keyword evidence="3" id="KW-0460">Magnesium</keyword>
<dbReference type="GO" id="GO:0015093">
    <property type="term" value="F:ferrous iron transmembrane transporter activity"/>
    <property type="evidence" value="ECO:0007669"/>
    <property type="project" value="UniProtKB-UniRule"/>
</dbReference>
<reference evidence="7" key="1">
    <citation type="journal article" date="2021" name="PeerJ">
        <title>Extensive microbial diversity within the chicken gut microbiome revealed by metagenomics and culture.</title>
        <authorList>
            <person name="Gilroy R."/>
            <person name="Ravi A."/>
            <person name="Getino M."/>
            <person name="Pursley I."/>
            <person name="Horton D.L."/>
            <person name="Alikhan N.F."/>
            <person name="Baker D."/>
            <person name="Gharbi K."/>
            <person name="Hall N."/>
            <person name="Watson M."/>
            <person name="Adriaenssens E.M."/>
            <person name="Foster-Nyarko E."/>
            <person name="Jarju S."/>
            <person name="Secka A."/>
            <person name="Antonio M."/>
            <person name="Oren A."/>
            <person name="Chaudhuri R.R."/>
            <person name="La Ragione R."/>
            <person name="Hildebrand F."/>
            <person name="Pallen M.J."/>
        </authorList>
    </citation>
    <scope>NUCLEOTIDE SEQUENCE</scope>
    <source>
        <strain evidence="7">2189</strain>
    </source>
</reference>
<dbReference type="Proteomes" id="UP000886847">
    <property type="component" value="Unassembled WGS sequence"/>
</dbReference>
<dbReference type="InterPro" id="IPR027417">
    <property type="entry name" value="P-loop_NTPase"/>
</dbReference>
<feature type="transmembrane region" description="Helical" evidence="4">
    <location>
        <begin position="420"/>
        <end position="439"/>
    </location>
</feature>
<dbReference type="InterPro" id="IPR030389">
    <property type="entry name" value="G_FEOB_dom"/>
</dbReference>
<feature type="transmembrane region" description="Helical" evidence="4">
    <location>
        <begin position="565"/>
        <end position="585"/>
    </location>
</feature>
<keyword evidence="3" id="KW-0479">Metal-binding</keyword>
<keyword evidence="4" id="KW-0812">Transmembrane</keyword>
<dbReference type="SUPFAM" id="SSF52540">
    <property type="entry name" value="P-loop containing nucleoside triphosphate hydrolases"/>
    <property type="match status" value="1"/>
</dbReference>
<evidence type="ECO:0000256" key="4">
    <source>
        <dbReference type="RuleBase" id="RU362098"/>
    </source>
</evidence>
<feature type="binding site" evidence="3">
    <location>
        <position position="21"/>
    </location>
    <ligand>
        <name>Mg(2+)</name>
        <dbReference type="ChEBI" id="CHEBI:18420"/>
        <label>2</label>
    </ligand>
</feature>
<dbReference type="InterPro" id="IPR050860">
    <property type="entry name" value="FeoB_GTPase"/>
</dbReference>
<feature type="compositionally biased region" description="Basic residues" evidence="5">
    <location>
        <begin position="691"/>
        <end position="700"/>
    </location>
</feature>
<protein>
    <recommendedName>
        <fullName evidence="1 4">Ferrous iron transport protein B</fullName>
    </recommendedName>
</protein>
<dbReference type="InterPro" id="IPR003373">
    <property type="entry name" value="Fe2_transport_prot-B"/>
</dbReference>
<feature type="compositionally biased region" description="Basic and acidic residues" evidence="5">
    <location>
        <begin position="207"/>
        <end position="217"/>
    </location>
</feature>
<dbReference type="Gene3D" id="3.40.50.300">
    <property type="entry name" value="P-loop containing nucleotide triphosphate hydrolases"/>
    <property type="match status" value="1"/>
</dbReference>
<evidence type="ECO:0000313" key="7">
    <source>
        <dbReference type="EMBL" id="HIX50514.1"/>
    </source>
</evidence>
<reference evidence="7" key="2">
    <citation type="submission" date="2021-04" db="EMBL/GenBank/DDBJ databases">
        <authorList>
            <person name="Gilroy R."/>
        </authorList>
    </citation>
    <scope>NUCLEOTIDE SEQUENCE</scope>
    <source>
        <strain evidence="7">2189</strain>
    </source>
</reference>
<organism evidence="7 8">
    <name type="scientific">Candidatus Borkfalkia faecavium</name>
    <dbReference type="NCBI Taxonomy" id="2838508"/>
    <lineage>
        <taxon>Bacteria</taxon>
        <taxon>Bacillati</taxon>
        <taxon>Bacillota</taxon>
        <taxon>Clostridia</taxon>
        <taxon>Christensenellales</taxon>
        <taxon>Christensenellaceae</taxon>
        <taxon>Candidatus Borkfalkia</taxon>
    </lineage>
</organism>
<feature type="domain" description="FeoB-type G" evidence="6">
    <location>
        <begin position="2"/>
        <end position="163"/>
    </location>
</feature>
<keyword evidence="4" id="KW-0406">Ion transport</keyword>
<evidence type="ECO:0000256" key="2">
    <source>
        <dbReference type="PIRSR" id="PIRSR603373-1"/>
    </source>
</evidence>
<keyword evidence="4" id="KW-0410">Iron transport</keyword>
<dbReference type="PANTHER" id="PTHR43185">
    <property type="entry name" value="FERROUS IRON TRANSPORT PROTEIN B"/>
    <property type="match status" value="1"/>
</dbReference>
<feature type="binding site" evidence="3">
    <location>
        <position position="20"/>
    </location>
    <ligand>
        <name>Mg(2+)</name>
        <dbReference type="ChEBI" id="CHEBI:18420"/>
        <label>2</label>
    </ligand>
</feature>
<evidence type="ECO:0000256" key="3">
    <source>
        <dbReference type="PIRSR" id="PIRSR603373-2"/>
    </source>
</evidence>
<dbReference type="PROSITE" id="PS51711">
    <property type="entry name" value="G_FEOB"/>
    <property type="match status" value="1"/>
</dbReference>
<comment type="caution">
    <text evidence="7">The sequence shown here is derived from an EMBL/GenBank/DDBJ whole genome shotgun (WGS) entry which is preliminary data.</text>
</comment>
<comment type="function">
    <text evidence="4">Probable transporter of a GTP-driven Fe(2+) uptake system.</text>
</comment>
<proteinExistence type="inferred from homology"/>
<evidence type="ECO:0000313" key="8">
    <source>
        <dbReference type="Proteomes" id="UP000886847"/>
    </source>
</evidence>
<comment type="similarity">
    <text evidence="4">Belongs to the TRAFAC class TrmE-Era-EngA-EngB-Septin-like GTPase superfamily. FeoB GTPase (TC 9.A.8) family.</text>
</comment>
<feature type="region of interest" description="Disordered" evidence="5">
    <location>
        <begin position="679"/>
        <end position="700"/>
    </location>
</feature>
<keyword evidence="4" id="KW-0408">Iron</keyword>
<evidence type="ECO:0000256" key="5">
    <source>
        <dbReference type="SAM" id="MobiDB-lite"/>
    </source>
</evidence>
<feature type="region of interest" description="Disordered" evidence="5">
    <location>
        <begin position="197"/>
        <end position="218"/>
    </location>
</feature>
<dbReference type="PANTHER" id="PTHR43185:SF1">
    <property type="entry name" value="FE(2+) TRANSPORTER FEOB"/>
    <property type="match status" value="1"/>
</dbReference>
<keyword evidence="2" id="KW-0547">Nucleotide-binding</keyword>
<sequence length="716" mass="76519">MKPRILLIGCPNCGKSTLFNALTGGHAKTGNWHGVTVAESVREAELCGLRAEIADLPGVYSLGDCAMEERTARDAVLSENALAVCVADAAALPRSLELLAFLVRRGKRAALVLTMRDVLERRGGFVKEALLAERLGVPVLAVCAHQKQDIARLRRFLHKCLKDAGGPDQGNAAPPVPVQDTKAGAAQISFYYNNKEEASPPVSFQNGKEKASKKAERGALPGGTPSLLAGAWAAGEARQTLLEKLLYTPAVVPLFFVLLAAVFYAAFGSFGPGAACKGAIERLFAWLAELAAGGAEGVGAHAAAEFLRALLGSAGMLLSFLPQIAVLQFSLSFLEESGFLSALAFQADGLLARVGLTGRAVFPLLMGFGCTAAAVFTTRGMENERVQRRVVCILPYISCSAKLPVYLAVCSSFFEDPFAAVAGVYAAGVLLALAAALVLRKGEDDAFVFELARPQLPALLPLCKSLLFSLKQFIMKIATVVAAFLMAAWFLLSFSFSLHYVGAGSEASMLAAVSRGLRFLFLPMGIDDWRIALAALSGLIAKENVAGMLSLFYGQELSSAMSAPSAVAFLVFLLACTPCVSALAAARRAVGRRAWLYAAAQTGIAFLLSYAVYGLLRAGALAACIAACAAVIAAAILLFWKERHAKVYRAQGADAQRLHRRNLCAGLVRLFAPLARKRRARQRAEDGQERHARRRRRSRLLHHPARRGKALLRYRL</sequence>
<evidence type="ECO:0000256" key="1">
    <source>
        <dbReference type="NCBIfam" id="TIGR00437"/>
    </source>
</evidence>
<keyword evidence="2 4" id="KW-0342">GTP-binding</keyword>
<feature type="transmembrane region" description="Helical" evidence="4">
    <location>
        <begin position="360"/>
        <end position="378"/>
    </location>
</feature>
<feature type="transmembrane region" description="Helical" evidence="4">
    <location>
        <begin position="309"/>
        <end position="331"/>
    </location>
</feature>
<dbReference type="InterPro" id="IPR011642">
    <property type="entry name" value="Gate_dom"/>
</dbReference>
<feature type="transmembrane region" description="Helical" evidence="4">
    <location>
        <begin position="390"/>
        <end position="414"/>
    </location>
</feature>
<keyword evidence="4" id="KW-0813">Transport</keyword>